<evidence type="ECO:0000313" key="4">
    <source>
        <dbReference type="Proteomes" id="UP000703269"/>
    </source>
</evidence>
<name>A0A9P3GHM9_9APHY</name>
<dbReference type="Proteomes" id="UP000703269">
    <property type="component" value="Unassembled WGS sequence"/>
</dbReference>
<comment type="caution">
    <text evidence="3">The sequence shown here is derived from an EMBL/GenBank/DDBJ whole genome shotgun (WGS) entry which is preliminary data.</text>
</comment>
<evidence type="ECO:0000313" key="3">
    <source>
        <dbReference type="EMBL" id="GJE95078.1"/>
    </source>
</evidence>
<feature type="region of interest" description="Disordered" evidence="1">
    <location>
        <begin position="400"/>
        <end position="419"/>
    </location>
</feature>
<dbReference type="EMBL" id="BPQB01000045">
    <property type="protein sequence ID" value="GJE95078.1"/>
    <property type="molecule type" value="Genomic_DNA"/>
</dbReference>
<feature type="region of interest" description="Disordered" evidence="1">
    <location>
        <begin position="557"/>
        <end position="576"/>
    </location>
</feature>
<reference evidence="3 4" key="1">
    <citation type="submission" date="2021-08" db="EMBL/GenBank/DDBJ databases">
        <title>Draft Genome Sequence of Phanerochaete sordida strain YK-624.</title>
        <authorList>
            <person name="Mori T."/>
            <person name="Dohra H."/>
            <person name="Suzuki T."/>
            <person name="Kawagishi H."/>
            <person name="Hirai H."/>
        </authorList>
    </citation>
    <scope>NUCLEOTIDE SEQUENCE [LARGE SCALE GENOMIC DNA]</scope>
    <source>
        <strain evidence="3 4">YK-624</strain>
    </source>
</reference>
<feature type="domain" description="Fungal-type protein kinase" evidence="2">
    <location>
        <begin position="140"/>
        <end position="599"/>
    </location>
</feature>
<feature type="compositionally biased region" description="Basic and acidic residues" evidence="1">
    <location>
        <begin position="743"/>
        <end position="755"/>
    </location>
</feature>
<feature type="region of interest" description="Disordered" evidence="1">
    <location>
        <begin position="730"/>
        <end position="862"/>
    </location>
</feature>
<dbReference type="InterPro" id="IPR040976">
    <property type="entry name" value="Pkinase_fungal"/>
</dbReference>
<feature type="compositionally biased region" description="Basic residues" evidence="1">
    <location>
        <begin position="732"/>
        <end position="742"/>
    </location>
</feature>
<dbReference type="PANTHER" id="PTHR38248:SF2">
    <property type="entry name" value="FUNK1 11"/>
    <property type="match status" value="1"/>
</dbReference>
<dbReference type="Gene3D" id="1.10.510.10">
    <property type="entry name" value="Transferase(Phosphotransferase) domain 1"/>
    <property type="match status" value="1"/>
</dbReference>
<dbReference type="Pfam" id="PF17667">
    <property type="entry name" value="Pkinase_fungal"/>
    <property type="match status" value="1"/>
</dbReference>
<dbReference type="OrthoDB" id="2803047at2759"/>
<feature type="compositionally biased region" description="Basic and acidic residues" evidence="1">
    <location>
        <begin position="851"/>
        <end position="862"/>
    </location>
</feature>
<feature type="compositionally biased region" description="Basic and acidic residues" evidence="1">
    <location>
        <begin position="780"/>
        <end position="790"/>
    </location>
</feature>
<proteinExistence type="predicted"/>
<gene>
    <name evidence="3" type="ORF">PsYK624_112570</name>
</gene>
<protein>
    <recommendedName>
        <fullName evidence="2">Fungal-type protein kinase domain-containing protein</fullName>
    </recommendedName>
</protein>
<dbReference type="AlphaFoldDB" id="A0A9P3GHM9"/>
<dbReference type="PANTHER" id="PTHR38248">
    <property type="entry name" value="FUNK1 6"/>
    <property type="match status" value="1"/>
</dbReference>
<dbReference type="SUPFAM" id="SSF56112">
    <property type="entry name" value="Protein kinase-like (PK-like)"/>
    <property type="match status" value="1"/>
</dbReference>
<evidence type="ECO:0000256" key="1">
    <source>
        <dbReference type="SAM" id="MobiDB-lite"/>
    </source>
</evidence>
<organism evidence="3 4">
    <name type="scientific">Phanerochaete sordida</name>
    <dbReference type="NCBI Taxonomy" id="48140"/>
    <lineage>
        <taxon>Eukaryota</taxon>
        <taxon>Fungi</taxon>
        <taxon>Dikarya</taxon>
        <taxon>Basidiomycota</taxon>
        <taxon>Agaricomycotina</taxon>
        <taxon>Agaricomycetes</taxon>
        <taxon>Polyporales</taxon>
        <taxon>Phanerochaetaceae</taxon>
        <taxon>Phanerochaete</taxon>
    </lineage>
</organism>
<evidence type="ECO:0000259" key="2">
    <source>
        <dbReference type="Pfam" id="PF17667"/>
    </source>
</evidence>
<dbReference type="InterPro" id="IPR011009">
    <property type="entry name" value="Kinase-like_dom_sf"/>
</dbReference>
<accession>A0A9P3GHM9</accession>
<keyword evidence="4" id="KW-1185">Reference proteome</keyword>
<sequence length="862" mass="96538">MLYDLQETVSEVPKEYFRTDLLPPLREDIHLHDVVGRMKRRGHITGDRWTLWPQDPCETVDDTKTTKSKIVHEDIIFKPFETLADQVLRAALNLPDNQDTSPLPATCLFLCNPSGVPQSIVRSYNSRPDAYAIRAGATAQGGRIQWADIATPGEFKTKSPGPDTNDNNTKVLWSMHHIMREDLCRRFVYGFTIENRTMRWWFCSRSDVFVSQPLDFISEHDLVCDFLLRIMLATPVQLGWDPTITISSQKPLQYDITVHDIMSGELVPRKYRTKTMIWDMGAKALRGRGTRVWSVVEVVNGQETTRAAVLKVSWKDKARDAEGKIFNDIRRSIVDTGDEESLEVFDDLFMDVEAYGDVVIDGRCDCTDEFLPEQGPPPADTGCIPVKVRSTDKRRVVGGARIGPRAQNKDPSKKPPIALKYSPKTQHRTVFKCIGKPLLELEWMSDVYGCIYRVFLALEVLHGHGWLHRDISYGNVLSVGTGDTKITDLEYVKKINDTTPHTGVRTGTPYFMSVEVASNTYLFAPAIRDGYTPPTAGETAGLRARLLASKKMATDKATSASHLPLPPNLPGPSRSGPRIPFRHNPLHDMESVAWLALYLLLIPDFVIGHRPDGSKYEADEWKAFMDAHHELAWNAFCSGPFRLSVLQSPGYLAKSADRLHPTVGIIVRTLDRLFSDLTEAYREVEKNLRPGQDVLPTDFSAVRKSVSDRILGIEQHLALYGDLKIVPEISTRRHRPTKPGRSQKKDKADEQSGGDHDDDGDSADEARGFADNDTDDASSDDDRVAEESPAARRANMMAFKRSQGDDIGRSDDEESPAARKSKAPKLTRGDDVSSSRNASYPRIPSFFDALEQAKDEGSAEES</sequence>